<evidence type="ECO:0000313" key="2">
    <source>
        <dbReference type="EMBL" id="KAA8900177.1"/>
    </source>
</evidence>
<evidence type="ECO:0000256" key="1">
    <source>
        <dbReference type="SAM" id="MobiDB-lite"/>
    </source>
</evidence>
<feature type="compositionally biased region" description="Polar residues" evidence="1">
    <location>
        <begin position="38"/>
        <end position="47"/>
    </location>
</feature>
<dbReference type="InParanoid" id="A0A5J5ER07"/>
<dbReference type="Proteomes" id="UP000326924">
    <property type="component" value="Unassembled WGS sequence"/>
</dbReference>
<evidence type="ECO:0000313" key="3">
    <source>
        <dbReference type="Proteomes" id="UP000326924"/>
    </source>
</evidence>
<keyword evidence="3" id="KW-1185">Reference proteome</keyword>
<name>A0A5J5ER07_9PEZI</name>
<organism evidence="2 3">
    <name type="scientific">Sphaerosporella brunnea</name>
    <dbReference type="NCBI Taxonomy" id="1250544"/>
    <lineage>
        <taxon>Eukaryota</taxon>
        <taxon>Fungi</taxon>
        <taxon>Dikarya</taxon>
        <taxon>Ascomycota</taxon>
        <taxon>Pezizomycotina</taxon>
        <taxon>Pezizomycetes</taxon>
        <taxon>Pezizales</taxon>
        <taxon>Pyronemataceae</taxon>
        <taxon>Sphaerosporella</taxon>
    </lineage>
</organism>
<feature type="region of interest" description="Disordered" evidence="1">
    <location>
        <begin position="1"/>
        <end position="104"/>
    </location>
</feature>
<dbReference type="EMBL" id="VXIS01000158">
    <property type="protein sequence ID" value="KAA8900177.1"/>
    <property type="molecule type" value="Genomic_DNA"/>
</dbReference>
<reference evidence="2 3" key="1">
    <citation type="submission" date="2019-09" db="EMBL/GenBank/DDBJ databases">
        <title>Draft genome of the ectomycorrhizal ascomycete Sphaerosporella brunnea.</title>
        <authorList>
            <consortium name="DOE Joint Genome Institute"/>
            <person name="Benucci G.M."/>
            <person name="Marozzi G."/>
            <person name="Antonielli L."/>
            <person name="Sanchez S."/>
            <person name="Marco P."/>
            <person name="Wang X."/>
            <person name="Falini L.B."/>
            <person name="Barry K."/>
            <person name="Haridas S."/>
            <person name="Lipzen A."/>
            <person name="Labutti K."/>
            <person name="Grigoriev I.V."/>
            <person name="Murat C."/>
            <person name="Martin F."/>
            <person name="Albertini E."/>
            <person name="Donnini D."/>
            <person name="Bonito G."/>
        </authorList>
    </citation>
    <scope>NUCLEOTIDE SEQUENCE [LARGE SCALE GENOMIC DNA]</scope>
    <source>
        <strain evidence="2 3">Sb_GMNB300</strain>
    </source>
</reference>
<protein>
    <submittedName>
        <fullName evidence="2">Uncharacterized protein</fullName>
    </submittedName>
</protein>
<sequence>MQTTIGQEPKHSTRPLDTTTHLSQKTRKTKFSHPVTMKNRTNLSKPSSVEGKPPKCEPQPPFPAANNDNDCGSPNPPRKRQRGSTSSARGIPKCPKLSHEDDSGAATVACDSYHDEEVDCESQDIEIDCESQDIEIDSEWFFKGDETQNLLLSGRWKEYRTLQFLRTRSPDTQQVEMMKETFLQAASDLERIGTEPLSHLVTYDGCVQLRLHFIKNSLYRVVRMDILEEQLLLRLSNAVEMAAILSLKLDCNQQVLQVTASTEMLLKEIDPNIDSTPFSTRYGADSEEE</sequence>
<accession>A0A5J5ER07</accession>
<comment type="caution">
    <text evidence="2">The sequence shown here is derived from an EMBL/GenBank/DDBJ whole genome shotgun (WGS) entry which is preliminary data.</text>
</comment>
<dbReference type="AlphaFoldDB" id="A0A5J5ER07"/>
<proteinExistence type="predicted"/>
<gene>
    <name evidence="2" type="ORF">FN846DRAFT_989236</name>
</gene>